<dbReference type="AlphaFoldDB" id="A0A4Q0YHA6"/>
<dbReference type="InterPro" id="IPR006963">
    <property type="entry name" value="Mopterin_OxRdtase_4Fe-4S_dom"/>
</dbReference>
<dbReference type="PROSITE" id="PS51669">
    <property type="entry name" value="4FE4S_MOW_BIS_MGD"/>
    <property type="match status" value="1"/>
</dbReference>
<dbReference type="PANTHER" id="PTHR43742">
    <property type="entry name" value="TRIMETHYLAMINE-N-OXIDE REDUCTASE"/>
    <property type="match status" value="1"/>
</dbReference>
<dbReference type="InterPro" id="IPR006656">
    <property type="entry name" value="Mopterin_OxRdtase"/>
</dbReference>
<keyword evidence="5" id="KW-0479">Metal-binding</keyword>
<keyword evidence="4" id="KW-0500">Molybdenum</keyword>
<evidence type="ECO:0000256" key="9">
    <source>
        <dbReference type="ARBA" id="ARBA00023014"/>
    </source>
</evidence>
<name>A0A4Q0YHA6_9BACT</name>
<dbReference type="Gene3D" id="2.40.40.20">
    <property type="match status" value="1"/>
</dbReference>
<dbReference type="InterPro" id="IPR050612">
    <property type="entry name" value="Prok_Mopterin_Oxidored"/>
</dbReference>
<dbReference type="Pfam" id="PF00384">
    <property type="entry name" value="Molybdopterin"/>
    <property type="match status" value="1"/>
</dbReference>
<evidence type="ECO:0000256" key="6">
    <source>
        <dbReference type="ARBA" id="ARBA00022729"/>
    </source>
</evidence>
<keyword evidence="3" id="KW-0004">4Fe-4S</keyword>
<dbReference type="InterPro" id="IPR006655">
    <property type="entry name" value="Mopterin_OxRdtase_prok_CS"/>
</dbReference>
<comment type="cofactor">
    <cofactor evidence="1">
        <name>Mo-bis(molybdopterin guanine dinucleotide)</name>
        <dbReference type="ChEBI" id="CHEBI:60539"/>
    </cofactor>
</comment>
<evidence type="ECO:0000313" key="12">
    <source>
        <dbReference type="Proteomes" id="UP000290172"/>
    </source>
</evidence>
<dbReference type="SUPFAM" id="SSF53706">
    <property type="entry name" value="Formate dehydrogenase/DMSO reductase, domains 1-3"/>
    <property type="match status" value="1"/>
</dbReference>
<evidence type="ECO:0000256" key="7">
    <source>
        <dbReference type="ARBA" id="ARBA00023002"/>
    </source>
</evidence>
<evidence type="ECO:0000313" key="11">
    <source>
        <dbReference type="EMBL" id="RXJ68211.1"/>
    </source>
</evidence>
<dbReference type="Gene3D" id="3.40.50.740">
    <property type="match status" value="1"/>
</dbReference>
<keyword evidence="9" id="KW-0411">Iron-sulfur</keyword>
<comment type="caution">
    <text evidence="11">The sequence shown here is derived from an EMBL/GenBank/DDBJ whole genome shotgun (WGS) entry which is preliminary data.</text>
</comment>
<dbReference type="EMBL" id="PDKJ01000006">
    <property type="protein sequence ID" value="RXJ68211.1"/>
    <property type="molecule type" value="Genomic_DNA"/>
</dbReference>
<comment type="similarity">
    <text evidence="2">Belongs to the prokaryotic molybdopterin-containing oxidoreductase family.</text>
</comment>
<dbReference type="Pfam" id="PF04879">
    <property type="entry name" value="Molybdop_Fe4S4"/>
    <property type="match status" value="1"/>
</dbReference>
<dbReference type="Pfam" id="PF01568">
    <property type="entry name" value="Molydop_binding"/>
    <property type="match status" value="1"/>
</dbReference>
<accession>A0A4Q0YHA6</accession>
<keyword evidence="8" id="KW-0408">Iron</keyword>
<dbReference type="PROSITE" id="PS51257">
    <property type="entry name" value="PROKAR_LIPOPROTEIN"/>
    <property type="match status" value="1"/>
</dbReference>
<dbReference type="SUPFAM" id="SSF50692">
    <property type="entry name" value="ADC-like"/>
    <property type="match status" value="1"/>
</dbReference>
<dbReference type="Proteomes" id="UP000290172">
    <property type="component" value="Unassembled WGS sequence"/>
</dbReference>
<evidence type="ECO:0000256" key="2">
    <source>
        <dbReference type="ARBA" id="ARBA00010312"/>
    </source>
</evidence>
<dbReference type="NCBIfam" id="NF012032">
    <property type="entry name" value="PRK15488.1"/>
    <property type="match status" value="1"/>
</dbReference>
<evidence type="ECO:0000256" key="5">
    <source>
        <dbReference type="ARBA" id="ARBA00022723"/>
    </source>
</evidence>
<dbReference type="GO" id="GO:0043546">
    <property type="term" value="F:molybdopterin cofactor binding"/>
    <property type="evidence" value="ECO:0007669"/>
    <property type="project" value="InterPro"/>
</dbReference>
<dbReference type="SMART" id="SM00926">
    <property type="entry name" value="Molybdop_Fe4S4"/>
    <property type="match status" value="1"/>
</dbReference>
<dbReference type="GO" id="GO:0046872">
    <property type="term" value="F:metal ion binding"/>
    <property type="evidence" value="ECO:0007669"/>
    <property type="project" value="UniProtKB-KW"/>
</dbReference>
<dbReference type="PROSITE" id="PS00932">
    <property type="entry name" value="MOLYBDOPTERIN_PROK_3"/>
    <property type="match status" value="1"/>
</dbReference>
<dbReference type="Gene3D" id="2.20.25.90">
    <property type="entry name" value="ADC-like domains"/>
    <property type="match status" value="1"/>
</dbReference>
<dbReference type="GO" id="GO:0016491">
    <property type="term" value="F:oxidoreductase activity"/>
    <property type="evidence" value="ECO:0007669"/>
    <property type="project" value="UniProtKB-KW"/>
</dbReference>
<dbReference type="InterPro" id="IPR009010">
    <property type="entry name" value="Asp_de-COase-like_dom_sf"/>
</dbReference>
<evidence type="ECO:0000256" key="4">
    <source>
        <dbReference type="ARBA" id="ARBA00022505"/>
    </source>
</evidence>
<evidence type="ECO:0000256" key="8">
    <source>
        <dbReference type="ARBA" id="ARBA00023004"/>
    </source>
</evidence>
<sequence>MSSTYSRRDFLKTTSCTAIIAGSSCMAAKLGSLDNNIINGGATKSVNTYCEMCSSRCQIECKVVDGKVSFIEGNKHSKGMSTSVCARGASGHSQLYDNQRLVKPMIRVGERGEDKWMVVSYEKAYDFIAEKLKKITDEYGAKATLFSSKTGENFNHIATFANIFGSPNIFSHVSTCPITYDIAFEHTYGGKLKRDFSKAKYILNFGHNLFEGIAVSKTKKLAHAANSEKTKLVVLDPRFSVVASKADEWYPVKPGTDLAFVLSLIHIWLRDGKYDKEFVEKYTVGIEKLIESTKDTTPKWQEQITGIKAQVAEKVANEIYAAAPKCIIDWGHKTTTGASEYQRTRAILVANVLMGNLEKAGGLFFGKKAKSVNKIANMDIAPVITNPDGHIKYVQEERIDHATQKGANVFVSRKMGVLMDIPDAILSQKPYPVKAWIMTRTNPLITVANSQKMKKAMEKLDLIVVNDIYMSETAMMADVVLPEATYLERDEGIADVSSMAPAYMMRNKVVDPINKTQTISEILRALAKRLDLDSNYKWQTVTNFRVQQAKGNSELLEKLVKDGYVSFGVPSLLYREKSYVDNFVKKYPSAASNLDEEGLFANMLKFKTPSGKIEIFSEEVEENFPGYGVPAKHDTDVAKGYPYIITSGKTALHTNGHTQNIPFLNMLMSDNPVWVNPLTAKKENIKNGDLIYLENNIGKEKATVFVTEAIRPDTLFIYMGFGRESVELKRANGKGTSQSKLLSLDKGPVCSTMITNIGVKITKA</sequence>
<dbReference type="RefSeq" id="WP_128980939.1">
    <property type="nucleotide sequence ID" value="NZ_PDKJ01000006.1"/>
</dbReference>
<keyword evidence="6" id="KW-0732">Signal</keyword>
<evidence type="ECO:0000256" key="1">
    <source>
        <dbReference type="ARBA" id="ARBA00001942"/>
    </source>
</evidence>
<dbReference type="PANTHER" id="PTHR43742:SF9">
    <property type="entry name" value="TETRATHIONATE REDUCTASE SUBUNIT A"/>
    <property type="match status" value="1"/>
</dbReference>
<dbReference type="InterPro" id="IPR006657">
    <property type="entry name" value="MoPterin_dinucl-bd_dom"/>
</dbReference>
<organism evidence="11 12">
    <name type="scientific">Halarcobacter ebronensis</name>
    <dbReference type="NCBI Taxonomy" id="1462615"/>
    <lineage>
        <taxon>Bacteria</taxon>
        <taxon>Pseudomonadati</taxon>
        <taxon>Campylobacterota</taxon>
        <taxon>Epsilonproteobacteria</taxon>
        <taxon>Campylobacterales</taxon>
        <taxon>Arcobacteraceae</taxon>
        <taxon>Halarcobacter</taxon>
    </lineage>
</organism>
<evidence type="ECO:0000259" key="10">
    <source>
        <dbReference type="PROSITE" id="PS51669"/>
    </source>
</evidence>
<protein>
    <submittedName>
        <fullName evidence="11">Thiosulfate reductase PhsA</fullName>
    </submittedName>
</protein>
<dbReference type="Gene3D" id="3.40.228.10">
    <property type="entry name" value="Dimethylsulfoxide Reductase, domain 2"/>
    <property type="match status" value="1"/>
</dbReference>
<keyword evidence="7" id="KW-0560">Oxidoreductase</keyword>
<proteinExistence type="inferred from homology"/>
<gene>
    <name evidence="11" type="ORF">CRV08_08125</name>
</gene>
<dbReference type="GO" id="GO:0051539">
    <property type="term" value="F:4 iron, 4 sulfur cluster binding"/>
    <property type="evidence" value="ECO:0007669"/>
    <property type="project" value="UniProtKB-KW"/>
</dbReference>
<dbReference type="PROSITE" id="PS00490">
    <property type="entry name" value="MOLYBDOPTERIN_PROK_2"/>
    <property type="match status" value="1"/>
</dbReference>
<feature type="domain" description="4Fe-4S Mo/W bis-MGD-type" evidence="10">
    <location>
        <begin position="43"/>
        <end position="99"/>
    </location>
</feature>
<reference evidence="11 12" key="1">
    <citation type="submission" date="2017-10" db="EMBL/GenBank/DDBJ databases">
        <title>Genomics of the genus Arcobacter.</title>
        <authorList>
            <person name="Perez-Cataluna A."/>
            <person name="Figueras M.J."/>
        </authorList>
    </citation>
    <scope>NUCLEOTIDE SEQUENCE [LARGE SCALE GENOMIC DNA]</scope>
    <source>
        <strain evidence="11 12">CECT 8993</strain>
    </source>
</reference>
<evidence type="ECO:0000256" key="3">
    <source>
        <dbReference type="ARBA" id="ARBA00022485"/>
    </source>
</evidence>